<dbReference type="RefSeq" id="WP_166508583.1">
    <property type="nucleotide sequence ID" value="NZ_CP043026.1"/>
</dbReference>
<name>A0A5B9Y7C7_9MOLU</name>
<sequence length="177" mass="19711">MKKLLSLFVATSLVATSSSITIACAQKIKNLTMVEEKSESDLLLNLHELIENKKVERDLNDTKVGDFTIGPIQVKTKGKIQGELIALLGVELEGVNDNISINEELFTFFQESKDLKPEVSLQTFESTTYFFSAKGKKEATSFELFLGKMSSSFKGSNLLNVVITYKTLNKFKVNISQ</sequence>
<evidence type="ECO:0000313" key="1">
    <source>
        <dbReference type="EMBL" id="QEH62217.1"/>
    </source>
</evidence>
<evidence type="ECO:0008006" key="3">
    <source>
        <dbReference type="Google" id="ProtNLM"/>
    </source>
</evidence>
<dbReference type="NCBIfam" id="NF038029">
    <property type="entry name" value="LP_plasma"/>
    <property type="match status" value="1"/>
</dbReference>
<dbReference type="EMBL" id="CP043026">
    <property type="protein sequence ID" value="QEH62217.1"/>
    <property type="molecule type" value="Genomic_DNA"/>
</dbReference>
<dbReference type="Proteomes" id="UP000323144">
    <property type="component" value="Chromosome"/>
</dbReference>
<reference evidence="1 2" key="1">
    <citation type="submission" date="2019-08" db="EMBL/GenBank/DDBJ databases">
        <title>Complete genome sequence of Spiroplasma chinense CCH (DSM 19755).</title>
        <authorList>
            <person name="Shen H.-Y."/>
            <person name="Lin Y.-C."/>
            <person name="Chou L."/>
            <person name="Kuo C.-H."/>
        </authorList>
    </citation>
    <scope>NUCLEOTIDE SEQUENCE [LARGE SCALE GENOMIC DNA]</scope>
    <source>
        <strain evidence="1 2">CCH</strain>
    </source>
</reference>
<evidence type="ECO:0000313" key="2">
    <source>
        <dbReference type="Proteomes" id="UP000323144"/>
    </source>
</evidence>
<dbReference type="PROSITE" id="PS51257">
    <property type="entry name" value="PROKAR_LIPOPROTEIN"/>
    <property type="match status" value="1"/>
</dbReference>
<dbReference type="AlphaFoldDB" id="A0A5B9Y7C7"/>
<keyword evidence="2" id="KW-1185">Reference proteome</keyword>
<gene>
    <name evidence="1" type="ORF">SCHIN_v1c10240</name>
</gene>
<organism evidence="1 2">
    <name type="scientific">Spiroplasma chinense</name>
    <dbReference type="NCBI Taxonomy" id="216932"/>
    <lineage>
        <taxon>Bacteria</taxon>
        <taxon>Bacillati</taxon>
        <taxon>Mycoplasmatota</taxon>
        <taxon>Mollicutes</taxon>
        <taxon>Entomoplasmatales</taxon>
        <taxon>Spiroplasmataceae</taxon>
        <taxon>Spiroplasma</taxon>
    </lineage>
</organism>
<protein>
    <recommendedName>
        <fullName evidence="3">Lipoprotein</fullName>
    </recommendedName>
</protein>
<accession>A0A5B9Y7C7</accession>
<dbReference type="InterPro" id="IPR054816">
    <property type="entry name" value="Lipoprotein_mollicutes-type_CS"/>
</dbReference>
<dbReference type="KEGG" id="schi:SCHIN_v1c10240"/>
<proteinExistence type="predicted"/>